<protein>
    <recommendedName>
        <fullName evidence="3">Phosphoribosylpyrophosphate synthetase</fullName>
    </recommendedName>
</protein>
<evidence type="ECO:0000313" key="2">
    <source>
        <dbReference type="Proteomes" id="UP000315312"/>
    </source>
</evidence>
<evidence type="ECO:0000313" key="1">
    <source>
        <dbReference type="EMBL" id="TWH98069.1"/>
    </source>
</evidence>
<evidence type="ECO:0008006" key="3">
    <source>
        <dbReference type="Google" id="ProtNLM"/>
    </source>
</evidence>
<reference evidence="1 2" key="1">
    <citation type="journal article" date="2015" name="Stand. Genomic Sci.">
        <title>Genomic Encyclopedia of Bacterial and Archaeal Type Strains, Phase III: the genomes of soil and plant-associated and newly described type strains.</title>
        <authorList>
            <person name="Whitman W.B."/>
            <person name="Woyke T."/>
            <person name="Klenk H.P."/>
            <person name="Zhou Y."/>
            <person name="Lilburn T.G."/>
            <person name="Beck B.J."/>
            <person name="De Vos P."/>
            <person name="Vandamme P."/>
            <person name="Eisen J.A."/>
            <person name="Garrity G."/>
            <person name="Hugenholtz P."/>
            <person name="Kyrpides N.C."/>
        </authorList>
    </citation>
    <scope>NUCLEOTIDE SEQUENCE [LARGE SCALE GENOMIC DNA]</scope>
    <source>
        <strain evidence="1 2">CGMCC 1.6844</strain>
    </source>
</reference>
<keyword evidence="2" id="KW-1185">Reference proteome</keyword>
<comment type="caution">
    <text evidence="1">The sequence shown here is derived from an EMBL/GenBank/DDBJ whole genome shotgun (WGS) entry which is preliminary data.</text>
</comment>
<proteinExistence type="predicted"/>
<accession>A0A562KRK6</accession>
<name>A0A562KRK6_9FLAO</name>
<dbReference type="Proteomes" id="UP000315312">
    <property type="component" value="Unassembled WGS sequence"/>
</dbReference>
<organism evidence="1 2">
    <name type="scientific">Flavobacterium cheniae</name>
    <dbReference type="NCBI Taxonomy" id="295428"/>
    <lineage>
        <taxon>Bacteria</taxon>
        <taxon>Pseudomonadati</taxon>
        <taxon>Bacteroidota</taxon>
        <taxon>Flavobacteriia</taxon>
        <taxon>Flavobacteriales</taxon>
        <taxon>Flavobacteriaceae</taxon>
        <taxon>Flavobacterium</taxon>
    </lineage>
</organism>
<gene>
    <name evidence="1" type="ORF">IP97_00008</name>
</gene>
<sequence>MPLTINIMTNIYKYASVSVALKQLRKEGFTYDFNQNSEEIILHPENYIVNQIYQYEGNSSPDDSAIVYAIVSKFGLKGVFVTGSSANSVDENAHFISKLVIKNRNDTHL</sequence>
<dbReference type="AlphaFoldDB" id="A0A562KRK6"/>
<dbReference type="EMBL" id="VLKM01000001">
    <property type="protein sequence ID" value="TWH98069.1"/>
    <property type="molecule type" value="Genomic_DNA"/>
</dbReference>